<feature type="region of interest" description="Disordered" evidence="1">
    <location>
        <begin position="15"/>
        <end position="74"/>
    </location>
</feature>
<dbReference type="RefSeq" id="WP_267771371.1">
    <property type="nucleotide sequence ID" value="NZ_JAPNKE010000002.1"/>
</dbReference>
<keyword evidence="3" id="KW-1185">Reference proteome</keyword>
<dbReference type="Proteomes" id="UP001150924">
    <property type="component" value="Unassembled WGS sequence"/>
</dbReference>
<reference evidence="2" key="1">
    <citation type="submission" date="2022-11" db="EMBL/GenBank/DDBJ databases">
        <title>Minimal conservation of predation-associated metabolite biosynthetic gene clusters underscores biosynthetic potential of Myxococcota including descriptions for ten novel species: Archangium lansinium sp. nov., Myxococcus landrumus sp. nov., Nannocystis bai.</title>
        <authorList>
            <person name="Ahearne A."/>
            <person name="Stevens C."/>
            <person name="Phillips K."/>
        </authorList>
    </citation>
    <scope>NUCLEOTIDE SEQUENCE</scope>
    <source>
        <strain evidence="2">Na p29</strain>
    </source>
</reference>
<feature type="compositionally biased region" description="Low complexity" evidence="1">
    <location>
        <begin position="35"/>
        <end position="57"/>
    </location>
</feature>
<comment type="caution">
    <text evidence="2">The sequence shown here is derived from an EMBL/GenBank/DDBJ whole genome shotgun (WGS) entry which is preliminary data.</text>
</comment>
<organism evidence="2 3">
    <name type="scientific">Nannocystis pusilla</name>
    <dbReference type="NCBI Taxonomy" id="889268"/>
    <lineage>
        <taxon>Bacteria</taxon>
        <taxon>Pseudomonadati</taxon>
        <taxon>Myxococcota</taxon>
        <taxon>Polyangia</taxon>
        <taxon>Nannocystales</taxon>
        <taxon>Nannocystaceae</taxon>
        <taxon>Nannocystis</taxon>
    </lineage>
</organism>
<evidence type="ECO:0000256" key="1">
    <source>
        <dbReference type="SAM" id="MobiDB-lite"/>
    </source>
</evidence>
<sequence length="287" mass="30161">MGVSAILGFVTLGCGPEGHGEPSSEASDVGGTSSGGASPSTTTAVEPTSSSTSSATTDEPEPEPACGPPPEGVALDITVDGQVPVTLGDVRFDQACEVTKVEGDGAGGYALGFACTDEMGQPVVHTLALTLEPPGVAPVAVGEAVQLRLHNDNPFYANTFLTVRDPEGTPLLAFLSAEALPDAYTDEYWAEYYPQSDFYAPLVLDRVWPCEPTCESGPDSCPCRQRGAVDFTLADEVVRVYESNLGQLETGQLELRVPRSGAVYWQSCPMPTDTTPAWTTLLVTRQP</sequence>
<gene>
    <name evidence="2" type="ORF">OV079_25025</name>
</gene>
<dbReference type="AlphaFoldDB" id="A0A9X3ERZ2"/>
<protein>
    <submittedName>
        <fullName evidence="2">Uncharacterized protein</fullName>
    </submittedName>
</protein>
<proteinExistence type="predicted"/>
<accession>A0A9X3ERZ2</accession>
<evidence type="ECO:0000313" key="3">
    <source>
        <dbReference type="Proteomes" id="UP001150924"/>
    </source>
</evidence>
<evidence type="ECO:0000313" key="2">
    <source>
        <dbReference type="EMBL" id="MCY1008761.1"/>
    </source>
</evidence>
<dbReference type="EMBL" id="JAPNKE010000002">
    <property type="protein sequence ID" value="MCY1008761.1"/>
    <property type="molecule type" value="Genomic_DNA"/>
</dbReference>
<name>A0A9X3ERZ2_9BACT</name>